<evidence type="ECO:0000313" key="2">
    <source>
        <dbReference type="Proteomes" id="UP000015105"/>
    </source>
</evidence>
<dbReference type="Proteomes" id="UP000015105">
    <property type="component" value="Chromosome 7D"/>
</dbReference>
<organism evidence="1 2">
    <name type="scientific">Aegilops tauschii subsp. strangulata</name>
    <name type="common">Goatgrass</name>
    <dbReference type="NCBI Taxonomy" id="200361"/>
    <lineage>
        <taxon>Eukaryota</taxon>
        <taxon>Viridiplantae</taxon>
        <taxon>Streptophyta</taxon>
        <taxon>Embryophyta</taxon>
        <taxon>Tracheophyta</taxon>
        <taxon>Spermatophyta</taxon>
        <taxon>Magnoliopsida</taxon>
        <taxon>Liliopsida</taxon>
        <taxon>Poales</taxon>
        <taxon>Poaceae</taxon>
        <taxon>BOP clade</taxon>
        <taxon>Pooideae</taxon>
        <taxon>Triticodae</taxon>
        <taxon>Triticeae</taxon>
        <taxon>Triticinae</taxon>
        <taxon>Aegilops</taxon>
    </lineage>
</organism>
<reference evidence="2" key="2">
    <citation type="journal article" date="2017" name="Nat. Plants">
        <title>The Aegilops tauschii genome reveals multiple impacts of transposons.</title>
        <authorList>
            <person name="Zhao G."/>
            <person name="Zou C."/>
            <person name="Li K."/>
            <person name="Wang K."/>
            <person name="Li T."/>
            <person name="Gao L."/>
            <person name="Zhang X."/>
            <person name="Wang H."/>
            <person name="Yang Z."/>
            <person name="Liu X."/>
            <person name="Jiang W."/>
            <person name="Mao L."/>
            <person name="Kong X."/>
            <person name="Jiao Y."/>
            <person name="Jia J."/>
        </authorList>
    </citation>
    <scope>NUCLEOTIDE SEQUENCE [LARGE SCALE GENOMIC DNA]</scope>
    <source>
        <strain evidence="2">cv. AL8/78</strain>
    </source>
</reference>
<reference evidence="1" key="3">
    <citation type="journal article" date="2017" name="Nature">
        <title>Genome sequence of the progenitor of the wheat D genome Aegilops tauschii.</title>
        <authorList>
            <person name="Luo M.C."/>
            <person name="Gu Y.Q."/>
            <person name="Puiu D."/>
            <person name="Wang H."/>
            <person name="Twardziok S.O."/>
            <person name="Deal K.R."/>
            <person name="Huo N."/>
            <person name="Zhu T."/>
            <person name="Wang L."/>
            <person name="Wang Y."/>
            <person name="McGuire P.E."/>
            <person name="Liu S."/>
            <person name="Long H."/>
            <person name="Ramasamy R.K."/>
            <person name="Rodriguez J.C."/>
            <person name="Van S.L."/>
            <person name="Yuan L."/>
            <person name="Wang Z."/>
            <person name="Xia Z."/>
            <person name="Xiao L."/>
            <person name="Anderson O.D."/>
            <person name="Ouyang S."/>
            <person name="Liang Y."/>
            <person name="Zimin A.V."/>
            <person name="Pertea G."/>
            <person name="Qi P."/>
            <person name="Bennetzen J.L."/>
            <person name="Dai X."/>
            <person name="Dawson M.W."/>
            <person name="Muller H.G."/>
            <person name="Kugler K."/>
            <person name="Rivarola-Duarte L."/>
            <person name="Spannagl M."/>
            <person name="Mayer K.F.X."/>
            <person name="Lu F.H."/>
            <person name="Bevan M.W."/>
            <person name="Leroy P."/>
            <person name="Li P."/>
            <person name="You F.M."/>
            <person name="Sun Q."/>
            <person name="Liu Z."/>
            <person name="Lyons E."/>
            <person name="Wicker T."/>
            <person name="Salzberg S.L."/>
            <person name="Devos K.M."/>
            <person name="Dvorak J."/>
        </authorList>
    </citation>
    <scope>NUCLEOTIDE SEQUENCE [LARGE SCALE GENOMIC DNA]</scope>
    <source>
        <strain evidence="1">cv. AL8/78</strain>
    </source>
</reference>
<sequence length="48" mass="5181">PLLTPEELSHFEAHKVSLASLSSSRHSGYKLKAATSARLTGQPFRVSS</sequence>
<dbReference type="AlphaFoldDB" id="A0A453RD25"/>
<protein>
    <submittedName>
        <fullName evidence="1">Uncharacterized protein</fullName>
    </submittedName>
</protein>
<reference evidence="1" key="4">
    <citation type="submission" date="2019-03" db="UniProtKB">
        <authorList>
            <consortium name="EnsemblPlants"/>
        </authorList>
    </citation>
    <scope>IDENTIFICATION</scope>
</reference>
<dbReference type="Gramene" id="AET7Gv20541700.27">
    <property type="protein sequence ID" value="AET7Gv20541700.27"/>
    <property type="gene ID" value="AET7Gv20541700"/>
</dbReference>
<reference evidence="2" key="1">
    <citation type="journal article" date="2014" name="Science">
        <title>Ancient hybridizations among the ancestral genomes of bread wheat.</title>
        <authorList>
            <consortium name="International Wheat Genome Sequencing Consortium,"/>
            <person name="Marcussen T."/>
            <person name="Sandve S.R."/>
            <person name="Heier L."/>
            <person name="Spannagl M."/>
            <person name="Pfeifer M."/>
            <person name="Jakobsen K.S."/>
            <person name="Wulff B.B."/>
            <person name="Steuernagel B."/>
            <person name="Mayer K.F."/>
            <person name="Olsen O.A."/>
        </authorList>
    </citation>
    <scope>NUCLEOTIDE SEQUENCE [LARGE SCALE GENOMIC DNA]</scope>
    <source>
        <strain evidence="2">cv. AL8/78</strain>
    </source>
</reference>
<keyword evidence="2" id="KW-1185">Reference proteome</keyword>
<name>A0A453RD25_AEGTS</name>
<reference evidence="1" key="5">
    <citation type="journal article" date="2021" name="G3 (Bethesda)">
        <title>Aegilops tauschii genome assembly Aet v5.0 features greater sequence contiguity and improved annotation.</title>
        <authorList>
            <person name="Wang L."/>
            <person name="Zhu T."/>
            <person name="Rodriguez J.C."/>
            <person name="Deal K.R."/>
            <person name="Dubcovsky J."/>
            <person name="McGuire P.E."/>
            <person name="Lux T."/>
            <person name="Spannagl M."/>
            <person name="Mayer K.F.X."/>
            <person name="Baldrich P."/>
            <person name="Meyers B.C."/>
            <person name="Huo N."/>
            <person name="Gu Y.Q."/>
            <person name="Zhou H."/>
            <person name="Devos K.M."/>
            <person name="Bennetzen J.L."/>
            <person name="Unver T."/>
            <person name="Budak H."/>
            <person name="Gulick P.J."/>
            <person name="Galiba G."/>
            <person name="Kalapos B."/>
            <person name="Nelson D.R."/>
            <person name="Li P."/>
            <person name="You F.M."/>
            <person name="Luo M.C."/>
            <person name="Dvorak J."/>
        </authorList>
    </citation>
    <scope>NUCLEOTIDE SEQUENCE [LARGE SCALE GENOMIC DNA]</scope>
    <source>
        <strain evidence="1">cv. AL8/78</strain>
    </source>
</reference>
<evidence type="ECO:0000313" key="1">
    <source>
        <dbReference type="EnsemblPlants" id="AET7Gv20541700.27"/>
    </source>
</evidence>
<proteinExistence type="predicted"/>
<dbReference type="EnsemblPlants" id="AET7Gv20541700.27">
    <property type="protein sequence ID" value="AET7Gv20541700.27"/>
    <property type="gene ID" value="AET7Gv20541700"/>
</dbReference>
<accession>A0A453RD25</accession>